<dbReference type="PROSITE" id="PS50931">
    <property type="entry name" value="HTH_LYSR"/>
    <property type="match status" value="1"/>
</dbReference>
<evidence type="ECO:0000256" key="6">
    <source>
        <dbReference type="ARBA" id="ARBA00054626"/>
    </source>
</evidence>
<dbReference type="PROSITE" id="PS00572">
    <property type="entry name" value="GLYCOSYL_HYDROL_F1_1"/>
    <property type="match status" value="1"/>
</dbReference>
<dbReference type="Pfam" id="PF03466">
    <property type="entry name" value="LysR_substrate"/>
    <property type="match status" value="1"/>
</dbReference>
<dbReference type="Gene3D" id="3.40.190.10">
    <property type="entry name" value="Periplasmic binding protein-like II"/>
    <property type="match status" value="2"/>
</dbReference>
<dbReference type="RefSeq" id="WP_145643678.1">
    <property type="nucleotide sequence ID" value="NZ_VIWP01000020.1"/>
</dbReference>
<name>A0A561PZB3_9HYPH</name>
<dbReference type="PANTHER" id="PTHR30537:SF26">
    <property type="entry name" value="GLYCINE CLEAVAGE SYSTEM TRANSCRIPTIONAL ACTIVATOR"/>
    <property type="match status" value="1"/>
</dbReference>
<evidence type="ECO:0000256" key="2">
    <source>
        <dbReference type="ARBA" id="ARBA00010838"/>
    </source>
</evidence>
<dbReference type="SUPFAM" id="SSF46785">
    <property type="entry name" value="Winged helix' DNA-binding domain"/>
    <property type="match status" value="1"/>
</dbReference>
<dbReference type="GO" id="GO:0006351">
    <property type="term" value="P:DNA-templated transcription"/>
    <property type="evidence" value="ECO:0007669"/>
    <property type="project" value="TreeGrafter"/>
</dbReference>
<dbReference type="SUPFAM" id="SSF53850">
    <property type="entry name" value="Periplasmic binding protein-like II"/>
    <property type="match status" value="1"/>
</dbReference>
<evidence type="ECO:0000256" key="8">
    <source>
        <dbReference type="ARBA" id="ARBA00083243"/>
    </source>
</evidence>
<keyword evidence="12" id="KW-1185">Reference proteome</keyword>
<accession>A0A561PZB3</accession>
<dbReference type="FunFam" id="1.10.10.10:FF:000001">
    <property type="entry name" value="LysR family transcriptional regulator"/>
    <property type="match status" value="1"/>
</dbReference>
<dbReference type="Gene3D" id="1.10.10.10">
    <property type="entry name" value="Winged helix-like DNA-binding domain superfamily/Winged helix DNA-binding domain"/>
    <property type="match status" value="1"/>
</dbReference>
<evidence type="ECO:0000313" key="12">
    <source>
        <dbReference type="Proteomes" id="UP000320653"/>
    </source>
</evidence>
<organism evidence="11 12">
    <name type="scientific">Neorhizobium alkalisoli</name>
    <dbReference type="NCBI Taxonomy" id="528178"/>
    <lineage>
        <taxon>Bacteria</taxon>
        <taxon>Pseudomonadati</taxon>
        <taxon>Pseudomonadota</taxon>
        <taxon>Alphaproteobacteria</taxon>
        <taxon>Hyphomicrobiales</taxon>
        <taxon>Rhizobiaceae</taxon>
        <taxon>Rhizobium/Agrobacterium group</taxon>
        <taxon>Neorhizobium</taxon>
    </lineage>
</organism>
<dbReference type="PANTHER" id="PTHR30537">
    <property type="entry name" value="HTH-TYPE TRANSCRIPTIONAL REGULATOR"/>
    <property type="match status" value="1"/>
</dbReference>
<dbReference type="AlphaFoldDB" id="A0A561PZB3"/>
<evidence type="ECO:0000256" key="4">
    <source>
        <dbReference type="ARBA" id="ARBA00023125"/>
    </source>
</evidence>
<feature type="active site" description="Nucleophile" evidence="9">
    <location>
        <position position="209"/>
    </location>
</feature>
<keyword evidence="4" id="KW-0238">DNA-binding</keyword>
<sequence>MLPPRRFLPSFSLLSAFEAAARTGSVTAAANELGLTQSAVSRQISALEGQLGVALFLRERQTIRLTLAGNTYAREVREALRRISDASLSLRANPSGGTLNLAVLPFFGTRWLMPRLGRFIDAHPGIMVNLITRLEPFDFRFDALDAAIHFGAARWPGAALTFLRDEDVVPACSPAFREKFGLRTAADLMHAPLLHLNTRPDAWELFLTENGVAFDALHGMLFDQFMTMVEAATAGLGAALLPRFLVSRELDEGRLVEAVPARAMGTGQYHLAYPPDRAGYPPLAAFRDWIVSEIEADRLRLAGASANSSAVSS</sequence>
<protein>
    <recommendedName>
        <fullName evidence="7">HTH-type transcriptional regulator TtuA</fullName>
    </recommendedName>
    <alternativeName>
        <fullName evidence="8">Tartrate utilization transcriptional regulator</fullName>
    </alternativeName>
</protein>
<dbReference type="Proteomes" id="UP000320653">
    <property type="component" value="Unassembled WGS sequence"/>
</dbReference>
<dbReference type="InterPro" id="IPR036390">
    <property type="entry name" value="WH_DNA-bd_sf"/>
</dbReference>
<evidence type="ECO:0000256" key="5">
    <source>
        <dbReference type="ARBA" id="ARBA00023163"/>
    </source>
</evidence>
<dbReference type="PRINTS" id="PR00039">
    <property type="entry name" value="HTHLYSR"/>
</dbReference>
<comment type="similarity">
    <text evidence="2">Belongs to the glycosyl hydrolase 1 family.</text>
</comment>
<dbReference type="GO" id="GO:0003700">
    <property type="term" value="F:DNA-binding transcription factor activity"/>
    <property type="evidence" value="ECO:0007669"/>
    <property type="project" value="InterPro"/>
</dbReference>
<dbReference type="OrthoDB" id="5526340at2"/>
<proteinExistence type="inferred from homology"/>
<comment type="similarity">
    <text evidence="1">Belongs to the LysR transcriptional regulatory family.</text>
</comment>
<evidence type="ECO:0000256" key="7">
    <source>
        <dbReference type="ARBA" id="ARBA00067332"/>
    </source>
</evidence>
<dbReference type="Pfam" id="PF00126">
    <property type="entry name" value="HTH_1"/>
    <property type="match status" value="1"/>
</dbReference>
<feature type="domain" description="HTH lysR-type" evidence="10">
    <location>
        <begin position="9"/>
        <end position="66"/>
    </location>
</feature>
<dbReference type="InterPro" id="IPR058163">
    <property type="entry name" value="LysR-type_TF_proteobact-type"/>
</dbReference>
<evidence type="ECO:0000256" key="1">
    <source>
        <dbReference type="ARBA" id="ARBA00009437"/>
    </source>
</evidence>
<dbReference type="InterPro" id="IPR018120">
    <property type="entry name" value="Glyco_hydro_1_AS"/>
</dbReference>
<dbReference type="EMBL" id="VIWP01000020">
    <property type="protein sequence ID" value="TWF43409.1"/>
    <property type="molecule type" value="Genomic_DNA"/>
</dbReference>
<evidence type="ECO:0000256" key="9">
    <source>
        <dbReference type="PROSITE-ProRule" id="PRU10055"/>
    </source>
</evidence>
<dbReference type="InterPro" id="IPR000847">
    <property type="entry name" value="LysR_HTH_N"/>
</dbReference>
<evidence type="ECO:0000313" key="11">
    <source>
        <dbReference type="EMBL" id="TWF43409.1"/>
    </source>
</evidence>
<comment type="function">
    <text evidence="6">Transcriptional regulator of the ttuABCDE tartrate utilization operon.</text>
</comment>
<dbReference type="InterPro" id="IPR036388">
    <property type="entry name" value="WH-like_DNA-bd_sf"/>
</dbReference>
<comment type="caution">
    <text evidence="11">The sequence shown here is derived from an EMBL/GenBank/DDBJ whole genome shotgun (WGS) entry which is preliminary data.</text>
</comment>
<evidence type="ECO:0000256" key="3">
    <source>
        <dbReference type="ARBA" id="ARBA00023015"/>
    </source>
</evidence>
<gene>
    <name evidence="11" type="ORF">FHW37_12036</name>
</gene>
<keyword evidence="5" id="KW-0804">Transcription</keyword>
<dbReference type="InterPro" id="IPR005119">
    <property type="entry name" value="LysR_subst-bd"/>
</dbReference>
<dbReference type="GO" id="GO:0043565">
    <property type="term" value="F:sequence-specific DNA binding"/>
    <property type="evidence" value="ECO:0007669"/>
    <property type="project" value="TreeGrafter"/>
</dbReference>
<evidence type="ECO:0000259" key="10">
    <source>
        <dbReference type="PROSITE" id="PS50931"/>
    </source>
</evidence>
<reference evidence="11 12" key="1">
    <citation type="submission" date="2019-06" db="EMBL/GenBank/DDBJ databases">
        <title>Sorghum-associated microbial communities from plants grown in Nebraska, USA.</title>
        <authorList>
            <person name="Schachtman D."/>
        </authorList>
    </citation>
    <scope>NUCLEOTIDE SEQUENCE [LARGE SCALE GENOMIC DNA]</scope>
    <source>
        <strain evidence="11 12">1225</strain>
    </source>
</reference>
<keyword evidence="3" id="KW-0805">Transcription regulation</keyword>